<evidence type="ECO:0000256" key="1">
    <source>
        <dbReference type="ARBA" id="ARBA00022737"/>
    </source>
</evidence>
<dbReference type="OrthoDB" id="152385at2759"/>
<feature type="domain" description="Fibronectin type-III" evidence="4">
    <location>
        <begin position="769"/>
        <end position="874"/>
    </location>
</feature>
<dbReference type="InterPro" id="IPR007110">
    <property type="entry name" value="Ig-like_dom"/>
</dbReference>
<dbReference type="PROSITE" id="PS50853">
    <property type="entry name" value="FN3"/>
    <property type="match status" value="2"/>
</dbReference>
<dbReference type="InterPro" id="IPR013098">
    <property type="entry name" value="Ig_I-set"/>
</dbReference>
<dbReference type="AlphaFoldDB" id="A0A3S4R5C1"/>
<dbReference type="InterPro" id="IPR013783">
    <property type="entry name" value="Ig-like_fold"/>
</dbReference>
<feature type="domain" description="Ig-like" evidence="3">
    <location>
        <begin position="533"/>
        <end position="629"/>
    </location>
</feature>
<protein>
    <submittedName>
        <fullName evidence="5">Down syndrome cell adhesion molecule-like protein Dscam2</fullName>
    </submittedName>
</protein>
<dbReference type="InterPro" id="IPR003598">
    <property type="entry name" value="Ig_sub2"/>
</dbReference>
<keyword evidence="6" id="KW-1185">Reference proteome</keyword>
<gene>
    <name evidence="5" type="ORF">B4U79_03789</name>
</gene>
<dbReference type="SUPFAM" id="SSF49265">
    <property type="entry name" value="Fibronectin type III"/>
    <property type="match status" value="1"/>
</dbReference>
<dbReference type="PANTHER" id="PTHR44170">
    <property type="entry name" value="PROTEIN SIDEKICK"/>
    <property type="match status" value="1"/>
</dbReference>
<evidence type="ECO:0000259" key="4">
    <source>
        <dbReference type="PROSITE" id="PS50853"/>
    </source>
</evidence>
<dbReference type="FunFam" id="2.60.40.10:FF:000104">
    <property type="entry name" value="Down syndrome cell adhesion molecule b"/>
    <property type="match status" value="1"/>
</dbReference>
<feature type="non-terminal residue" evidence="5">
    <location>
        <position position="1"/>
    </location>
</feature>
<dbReference type="FunFam" id="2.60.40.10:FF:000028">
    <property type="entry name" value="Neuronal cell adhesion molecule"/>
    <property type="match status" value="1"/>
</dbReference>
<dbReference type="EMBL" id="NCKU01001570">
    <property type="protein sequence ID" value="RWS11782.1"/>
    <property type="molecule type" value="Genomic_DNA"/>
</dbReference>
<organism evidence="5 6">
    <name type="scientific">Dinothrombium tinctorium</name>
    <dbReference type="NCBI Taxonomy" id="1965070"/>
    <lineage>
        <taxon>Eukaryota</taxon>
        <taxon>Metazoa</taxon>
        <taxon>Ecdysozoa</taxon>
        <taxon>Arthropoda</taxon>
        <taxon>Chelicerata</taxon>
        <taxon>Arachnida</taxon>
        <taxon>Acari</taxon>
        <taxon>Acariformes</taxon>
        <taxon>Trombidiformes</taxon>
        <taxon>Prostigmata</taxon>
        <taxon>Anystina</taxon>
        <taxon>Parasitengona</taxon>
        <taxon>Trombidioidea</taxon>
        <taxon>Trombidiidae</taxon>
        <taxon>Dinothrombium</taxon>
    </lineage>
</organism>
<feature type="domain" description="Ig-like" evidence="3">
    <location>
        <begin position="432"/>
        <end position="528"/>
    </location>
</feature>
<feature type="domain" description="Ig-like" evidence="3">
    <location>
        <begin position="112"/>
        <end position="207"/>
    </location>
</feature>
<dbReference type="SMART" id="SM00408">
    <property type="entry name" value="IGc2"/>
    <property type="match status" value="5"/>
</dbReference>
<reference evidence="5 6" key="1">
    <citation type="journal article" date="2018" name="Gigascience">
        <title>Genomes of trombidid mites reveal novel predicted allergens and laterally-transferred genes associated with secondary metabolism.</title>
        <authorList>
            <person name="Dong X."/>
            <person name="Chaisiri K."/>
            <person name="Xia D."/>
            <person name="Armstrong S.D."/>
            <person name="Fang Y."/>
            <person name="Donnelly M.J."/>
            <person name="Kadowaki T."/>
            <person name="McGarry J.W."/>
            <person name="Darby A.C."/>
            <person name="Makepeace B.L."/>
        </authorList>
    </citation>
    <scope>NUCLEOTIDE SEQUENCE [LARGE SCALE GENOMIC DNA]</scope>
    <source>
        <strain evidence="5">UoL-WK</strain>
    </source>
</reference>
<dbReference type="InterPro" id="IPR036116">
    <property type="entry name" value="FN3_sf"/>
</dbReference>
<comment type="caution">
    <text evidence="5">The sequence shown here is derived from an EMBL/GenBank/DDBJ whole genome shotgun (WGS) entry which is preliminary data.</text>
</comment>
<dbReference type="InterPro" id="IPR003599">
    <property type="entry name" value="Ig_sub"/>
</dbReference>
<dbReference type="SMART" id="SM00060">
    <property type="entry name" value="FN3"/>
    <property type="match status" value="2"/>
</dbReference>
<dbReference type="CDD" id="cd00063">
    <property type="entry name" value="FN3"/>
    <property type="match status" value="2"/>
</dbReference>
<dbReference type="InterPro" id="IPR003961">
    <property type="entry name" value="FN3_dom"/>
</dbReference>
<dbReference type="FunFam" id="2.60.40.10:FF:000333">
    <property type="entry name" value="Down syndrome cell adhesion molecule"/>
    <property type="match status" value="1"/>
</dbReference>
<keyword evidence="1" id="KW-0677">Repeat</keyword>
<dbReference type="FunFam" id="2.60.40.10:FF:000324">
    <property type="entry name" value="Down syndrome cell adhesion molecule, isoform D"/>
    <property type="match status" value="1"/>
</dbReference>
<dbReference type="Gene3D" id="2.60.40.10">
    <property type="entry name" value="Immunoglobulins"/>
    <property type="match status" value="8"/>
</dbReference>
<dbReference type="SMART" id="SM00409">
    <property type="entry name" value="IG"/>
    <property type="match status" value="6"/>
</dbReference>
<evidence type="ECO:0000313" key="5">
    <source>
        <dbReference type="EMBL" id="RWS11782.1"/>
    </source>
</evidence>
<dbReference type="PROSITE" id="PS50835">
    <property type="entry name" value="IG_LIKE"/>
    <property type="match status" value="6"/>
</dbReference>
<dbReference type="PANTHER" id="PTHR44170:SF6">
    <property type="entry name" value="CONTACTIN"/>
    <property type="match status" value="1"/>
</dbReference>
<name>A0A3S4R5C1_9ACAR</name>
<dbReference type="Proteomes" id="UP000285301">
    <property type="component" value="Unassembled WGS sequence"/>
</dbReference>
<evidence type="ECO:0000259" key="3">
    <source>
        <dbReference type="PROSITE" id="PS50835"/>
    </source>
</evidence>
<accession>A0A3S4R5C1</accession>
<feature type="domain" description="Fibronectin type-III" evidence="4">
    <location>
        <begin position="649"/>
        <end position="748"/>
    </location>
</feature>
<dbReference type="CDD" id="cd20958">
    <property type="entry name" value="IgI_5_Dscam"/>
    <property type="match status" value="1"/>
</dbReference>
<dbReference type="InterPro" id="IPR036179">
    <property type="entry name" value="Ig-like_dom_sf"/>
</dbReference>
<feature type="non-terminal residue" evidence="5">
    <location>
        <position position="874"/>
    </location>
</feature>
<feature type="domain" description="Ig-like" evidence="3">
    <location>
        <begin position="209"/>
        <end position="297"/>
    </location>
</feature>
<feature type="domain" description="Ig-like" evidence="3">
    <location>
        <begin position="324"/>
        <end position="425"/>
    </location>
</feature>
<evidence type="ECO:0000256" key="2">
    <source>
        <dbReference type="ARBA" id="ARBA00023157"/>
    </source>
</evidence>
<dbReference type="GO" id="GO:0098609">
    <property type="term" value="P:cell-cell adhesion"/>
    <property type="evidence" value="ECO:0007669"/>
    <property type="project" value="TreeGrafter"/>
</dbReference>
<proteinExistence type="predicted"/>
<dbReference type="Pfam" id="PF07679">
    <property type="entry name" value="I-set"/>
    <property type="match status" value="1"/>
</dbReference>
<dbReference type="SUPFAM" id="SSF48726">
    <property type="entry name" value="Immunoglobulin"/>
    <property type="match status" value="6"/>
</dbReference>
<evidence type="ECO:0000313" key="6">
    <source>
        <dbReference type="Proteomes" id="UP000285301"/>
    </source>
</evidence>
<dbReference type="GO" id="GO:0030154">
    <property type="term" value="P:cell differentiation"/>
    <property type="evidence" value="ECO:0007669"/>
    <property type="project" value="UniProtKB-ARBA"/>
</dbReference>
<sequence length="874" mass="97017">VQQNYVVEVYDEFVIVGNTAVLRCHIPGFIKESVEVTSWIQDSTDVIRSSNLNFEDRYTIFSSGELLIRGVEQKDALKSYRCQTRHKLTGETLLSSTSGRLFVTESFSNLPPRITESKTSLTVAEGQRAEIPCVAQGFPVPSFSWFRWDPNSPLADNMSPIRYTHRVMQLQGVLIIRQASLSDSGRYRCVVNNSVGSESIETELIVTSPLSVTLSPSSQTIDVGKTAAFNCSYSGHPALSIDWYHNGHPIAYSSRLRLIAKNLLQIAKVDRSDKGMYQCFVSNDVDSVGAASQLTLGDGGLYECTASNDVSAIKHSAKINIFGPPYIRPMRNVSTVAGETMVLHCPAGGYPIESIIWEKGKRPAFISYFLSAAYIQNLRLPHNHRQKVFPNGTLIVSEVERATDEGRYKCVARNKEGKSAQNSLYVIVFVRPVIDAFSFSNSLHQGQRYNVLCSVTKGDPPVVINWLKDGKPIAKATNDPQFAGINIIHVTEFSSTLIFESLRPEHKGNYTCVASNIAGSVSHNASMVIHVPPKWRLEPIDASVIKGRTAIVDCQADGFPPPRIRWSKAEGFLQTPPSEFKAINSSPHLRVFENGSLAIHNTQKSDAGYYLCQANNGIGAGLSKVLKLTVHVAAHFESKFRAETVRKAHEVRLKCESIGDKPLTISWLKDKLAFNPHEDPRYELSESYKVEGEKWGSRTGNLSVSGAETSTYLKNLRPVTHYQLKVFAVNAIGKSEQSEVKHFRSDEEDDIDSRFLEYCHSQAKAPGGPPLHIKAFPMTSSSIRVTWKPPRKDVHFGTIKGYYIGYKVVLGSAGKDESDTFTYKTLEVKEHEFVEECHLTSLQRFTKYAIVVQAYNSKGAGPASEEVIAQTLQN</sequence>
<keyword evidence="2" id="KW-1015">Disulfide bond</keyword>
<dbReference type="Pfam" id="PF13927">
    <property type="entry name" value="Ig_3"/>
    <property type="match status" value="4"/>
</dbReference>
<dbReference type="GO" id="GO:0016020">
    <property type="term" value="C:membrane"/>
    <property type="evidence" value="ECO:0007669"/>
    <property type="project" value="UniProtKB-SubCell"/>
</dbReference>
<feature type="domain" description="Ig-like" evidence="3">
    <location>
        <begin position="17"/>
        <end position="98"/>
    </location>
</feature>
<dbReference type="GO" id="GO:0009653">
    <property type="term" value="P:anatomical structure morphogenesis"/>
    <property type="evidence" value="ECO:0007669"/>
    <property type="project" value="UniProtKB-ARBA"/>
</dbReference>
<dbReference type="Pfam" id="PF00041">
    <property type="entry name" value="fn3"/>
    <property type="match status" value="2"/>
</dbReference>
<dbReference type="STRING" id="1965070.A0A3S4R5C1"/>